<dbReference type="SUPFAM" id="SSF100950">
    <property type="entry name" value="NagB/RpiA/CoA transferase-like"/>
    <property type="match status" value="1"/>
</dbReference>
<dbReference type="PANTHER" id="PTHR23407:SF1">
    <property type="entry name" value="5-FORMYLTETRAHYDROFOLATE CYCLO-LIGASE"/>
    <property type="match status" value="1"/>
</dbReference>
<dbReference type="Gene3D" id="3.40.50.10420">
    <property type="entry name" value="NagB/RpiA/CoA transferase-like"/>
    <property type="match status" value="1"/>
</dbReference>
<feature type="binding site" evidence="4">
    <location>
        <position position="53"/>
    </location>
    <ligand>
        <name>substrate</name>
    </ligand>
</feature>
<dbReference type="EC" id="6.3.3.2" evidence="5"/>
<evidence type="ECO:0000256" key="2">
    <source>
        <dbReference type="ARBA" id="ARBA00022741"/>
    </source>
</evidence>
<dbReference type="InterPro" id="IPR037171">
    <property type="entry name" value="NagB/RpiA_transferase-like"/>
</dbReference>
<dbReference type="GO" id="GO:0005524">
    <property type="term" value="F:ATP binding"/>
    <property type="evidence" value="ECO:0007669"/>
    <property type="project" value="UniProtKB-KW"/>
</dbReference>
<keyword evidence="5" id="KW-0460">Magnesium</keyword>
<dbReference type="GO" id="GO:0009396">
    <property type="term" value="P:folic acid-containing compound biosynthetic process"/>
    <property type="evidence" value="ECO:0007669"/>
    <property type="project" value="TreeGrafter"/>
</dbReference>
<sequence length="190" mass="22086">MKKDFRKKIIEYRNNKDTDFISKNSQIITEKLLLMDCIKYANTIMLYLDFNNEVKTDHLITKLISLKKTVAAPVTIKDERKLIPFKITNLKDGINIGSYGIREPKQDPYNELNVEDIDILIVPAVAYDKNCYRLGYGGGFYDRFIECLREDAITIGIAFDLQVFDYIPKENHDAQLNYLITENNIYLGKI</sequence>
<evidence type="ECO:0000313" key="6">
    <source>
        <dbReference type="EMBL" id="CED92844.1"/>
    </source>
</evidence>
<dbReference type="PIRSF" id="PIRSF006806">
    <property type="entry name" value="FTHF_cligase"/>
    <property type="match status" value="1"/>
</dbReference>
<dbReference type="Proteomes" id="UP000245622">
    <property type="component" value="Chromosome 1"/>
</dbReference>
<dbReference type="AlphaFoldDB" id="A0A1V1I0A3"/>
<keyword evidence="6" id="KW-0436">Ligase</keyword>
<dbReference type="GeneID" id="82204267"/>
<proteinExistence type="inferred from homology"/>
<keyword evidence="7" id="KW-1185">Reference proteome</keyword>
<evidence type="ECO:0000256" key="1">
    <source>
        <dbReference type="ARBA" id="ARBA00010638"/>
    </source>
</evidence>
<evidence type="ECO:0000256" key="4">
    <source>
        <dbReference type="PIRSR" id="PIRSR006806-1"/>
    </source>
</evidence>
<keyword evidence="2 4" id="KW-0547">Nucleotide-binding</keyword>
<comment type="similarity">
    <text evidence="1 5">Belongs to the 5-formyltetrahydrofolate cyclo-ligase family.</text>
</comment>
<feature type="binding site" evidence="4">
    <location>
        <begin position="2"/>
        <end position="6"/>
    </location>
    <ligand>
        <name>ATP</name>
        <dbReference type="ChEBI" id="CHEBI:30616"/>
    </ligand>
</feature>
<reference evidence="6 7" key="1">
    <citation type="submission" date="2014-04" db="EMBL/GenBank/DDBJ databases">
        <authorList>
            <person name="Hornung B.V."/>
        </authorList>
    </citation>
    <scope>NUCLEOTIDE SEQUENCE [LARGE SCALE GENOMIC DNA]</scope>
    <source>
        <strain evidence="6 7">CRIB</strain>
    </source>
</reference>
<feature type="binding site" evidence="4">
    <location>
        <position position="48"/>
    </location>
    <ligand>
        <name>substrate</name>
    </ligand>
</feature>
<keyword evidence="3 4" id="KW-0067">ATP-binding</keyword>
<gene>
    <name evidence="6" type="ORF">CRIB_85</name>
</gene>
<protein>
    <recommendedName>
        <fullName evidence="5">5-formyltetrahydrofolate cyclo-ligase</fullName>
        <ecNumber evidence="5">6.3.3.2</ecNumber>
    </recommendedName>
</protein>
<dbReference type="GO" id="GO:0035999">
    <property type="term" value="P:tetrahydrofolate interconversion"/>
    <property type="evidence" value="ECO:0007669"/>
    <property type="project" value="TreeGrafter"/>
</dbReference>
<dbReference type="GO" id="GO:0030272">
    <property type="term" value="F:5-formyltetrahydrofolate cyclo-ligase activity"/>
    <property type="evidence" value="ECO:0007669"/>
    <property type="project" value="UniProtKB-EC"/>
</dbReference>
<comment type="cofactor">
    <cofactor evidence="5">
        <name>Mg(2+)</name>
        <dbReference type="ChEBI" id="CHEBI:18420"/>
    </cofactor>
</comment>
<evidence type="ECO:0000313" key="7">
    <source>
        <dbReference type="Proteomes" id="UP000245622"/>
    </source>
</evidence>
<keyword evidence="5" id="KW-0479">Metal-binding</keyword>
<evidence type="ECO:0000256" key="5">
    <source>
        <dbReference type="RuleBase" id="RU361279"/>
    </source>
</evidence>
<dbReference type="PANTHER" id="PTHR23407">
    <property type="entry name" value="ATPASE INHIBITOR/5-FORMYLTETRAHYDROFOLATE CYCLO-LIGASE"/>
    <property type="match status" value="1"/>
</dbReference>
<dbReference type="KEGG" id="ril:CRIB_85"/>
<accession>A0A1V1I0A3</accession>
<feature type="binding site" evidence="4">
    <location>
        <begin position="133"/>
        <end position="141"/>
    </location>
    <ligand>
        <name>ATP</name>
        <dbReference type="ChEBI" id="CHEBI:30616"/>
    </ligand>
</feature>
<organism evidence="6 7">
    <name type="scientific">Romboutsia ilealis</name>
    <dbReference type="NCBI Taxonomy" id="1115758"/>
    <lineage>
        <taxon>Bacteria</taxon>
        <taxon>Bacillati</taxon>
        <taxon>Bacillota</taxon>
        <taxon>Clostridia</taxon>
        <taxon>Peptostreptococcales</taxon>
        <taxon>Peptostreptococcaceae</taxon>
        <taxon>Romboutsia</taxon>
    </lineage>
</organism>
<dbReference type="NCBIfam" id="TIGR02727">
    <property type="entry name" value="MTHFS_bact"/>
    <property type="match status" value="1"/>
</dbReference>
<comment type="catalytic activity">
    <reaction evidence="5">
        <text>(6S)-5-formyl-5,6,7,8-tetrahydrofolate + ATP = (6R)-5,10-methenyltetrahydrofolate + ADP + phosphate</text>
        <dbReference type="Rhea" id="RHEA:10488"/>
        <dbReference type="ChEBI" id="CHEBI:30616"/>
        <dbReference type="ChEBI" id="CHEBI:43474"/>
        <dbReference type="ChEBI" id="CHEBI:57455"/>
        <dbReference type="ChEBI" id="CHEBI:57457"/>
        <dbReference type="ChEBI" id="CHEBI:456216"/>
        <dbReference type="EC" id="6.3.3.2"/>
    </reaction>
</comment>
<dbReference type="EMBL" id="LN555523">
    <property type="protein sequence ID" value="CED92844.1"/>
    <property type="molecule type" value="Genomic_DNA"/>
</dbReference>
<dbReference type="GO" id="GO:0046872">
    <property type="term" value="F:metal ion binding"/>
    <property type="evidence" value="ECO:0007669"/>
    <property type="project" value="UniProtKB-KW"/>
</dbReference>
<dbReference type="Pfam" id="PF01812">
    <property type="entry name" value="5-FTHF_cyc-lig"/>
    <property type="match status" value="1"/>
</dbReference>
<dbReference type="InterPro" id="IPR024185">
    <property type="entry name" value="FTHF_cligase-like_sf"/>
</dbReference>
<evidence type="ECO:0000256" key="3">
    <source>
        <dbReference type="ARBA" id="ARBA00022840"/>
    </source>
</evidence>
<dbReference type="RefSeq" id="WP_180702635.1">
    <property type="nucleotide sequence ID" value="NZ_CAPJZF010000057.1"/>
</dbReference>
<name>A0A1V1I0A3_9FIRM</name>
<dbReference type="InterPro" id="IPR002698">
    <property type="entry name" value="FTHF_cligase"/>
</dbReference>